<proteinExistence type="predicted"/>
<reference evidence="2" key="1">
    <citation type="submission" date="2017-09" db="EMBL/GenBank/DDBJ databases">
        <title>Depth-based differentiation of microbial function through sediment-hosted aquifers and enrichment of novel symbionts in the deep terrestrial subsurface.</title>
        <authorList>
            <person name="Probst A.J."/>
            <person name="Ladd B."/>
            <person name="Jarett J.K."/>
            <person name="Geller-Mcgrath D.E."/>
            <person name="Sieber C.M.K."/>
            <person name="Emerson J.B."/>
            <person name="Anantharaman K."/>
            <person name="Thomas B.C."/>
            <person name="Malmstrom R."/>
            <person name="Stieglmeier M."/>
            <person name="Klingl A."/>
            <person name="Woyke T."/>
            <person name="Ryan C.M."/>
            <person name="Banfield J.F."/>
        </authorList>
    </citation>
    <scope>NUCLEOTIDE SEQUENCE [LARGE SCALE GENOMIC DNA]</scope>
</reference>
<evidence type="ECO:0000313" key="1">
    <source>
        <dbReference type="EMBL" id="PJA45127.1"/>
    </source>
</evidence>
<dbReference type="Proteomes" id="UP000229385">
    <property type="component" value="Unassembled WGS sequence"/>
</dbReference>
<dbReference type="AlphaFoldDB" id="A0A2M7XB73"/>
<comment type="caution">
    <text evidence="1">The sequence shown here is derived from an EMBL/GenBank/DDBJ whole genome shotgun (WGS) entry which is preliminary data.</text>
</comment>
<dbReference type="SUPFAM" id="SSF81301">
    <property type="entry name" value="Nucleotidyltransferase"/>
    <property type="match status" value="1"/>
</dbReference>
<accession>A0A2M7XB73</accession>
<dbReference type="Gene3D" id="1.20.120.330">
    <property type="entry name" value="Nucleotidyltransferases domain 2"/>
    <property type="match status" value="1"/>
</dbReference>
<dbReference type="EMBL" id="PFWU01000049">
    <property type="protein sequence ID" value="PJA45127.1"/>
    <property type="molecule type" value="Genomic_DNA"/>
</dbReference>
<evidence type="ECO:0000313" key="2">
    <source>
        <dbReference type="Proteomes" id="UP000229385"/>
    </source>
</evidence>
<organism evidence="1 2">
    <name type="scientific">Candidatus Uhrbacteria bacterium CG_4_9_14_3_um_filter_50_9</name>
    <dbReference type="NCBI Taxonomy" id="1975035"/>
    <lineage>
        <taxon>Bacteria</taxon>
        <taxon>Candidatus Uhriibacteriota</taxon>
    </lineage>
</organism>
<dbReference type="InterPro" id="IPR043519">
    <property type="entry name" value="NT_sf"/>
</dbReference>
<name>A0A2M7XB73_9BACT</name>
<protein>
    <recommendedName>
        <fullName evidence="3">Kanamycin nucleotidyltransferase C-terminal domain-containing protein</fullName>
    </recommendedName>
</protein>
<gene>
    <name evidence="1" type="ORF">CO174_04805</name>
</gene>
<dbReference type="Gene3D" id="3.30.460.10">
    <property type="entry name" value="Beta Polymerase, domain 2"/>
    <property type="match status" value="1"/>
</dbReference>
<evidence type="ECO:0008006" key="3">
    <source>
        <dbReference type="Google" id="ProtNLM"/>
    </source>
</evidence>
<sequence length="251" mass="28469">MMTIKRHSHEERIKVAEALLPKIKERFGESLVAIAVRGSTAKKTDGPYSDLELFAFITSMTNGERYGKLRKIVDGLLIEIIWVTPENYIREVKEISRAWFGSGADYLFPLYNKEKIDELNAFVPIDAEKKCLDQAAALWDHVQEAATKVLNASEAKNSSGMPLVMGDLFSNLLKMVSFFNAKPYTTFAQLIVESKQMSYRPEGFDELTNLVVDGKYTEFVNISTLVLSVMTEFEERLLGHGYTLQHSSFEF</sequence>